<dbReference type="Gramene" id="OMERI01G18010.1">
    <property type="protein sequence ID" value="OMERI01G18010.1"/>
    <property type="gene ID" value="OMERI01G18010"/>
</dbReference>
<reference evidence="2" key="1">
    <citation type="submission" date="2015-04" db="UniProtKB">
        <authorList>
            <consortium name="EnsemblPlants"/>
        </authorList>
    </citation>
    <scope>IDENTIFICATION</scope>
</reference>
<feature type="region of interest" description="Disordered" evidence="1">
    <location>
        <begin position="87"/>
        <end position="113"/>
    </location>
</feature>
<dbReference type="HOGENOM" id="CLU_1621620_0_0_1"/>
<dbReference type="Proteomes" id="UP000008021">
    <property type="component" value="Chromosome 1"/>
</dbReference>
<accession>A0A0E0C3H6</accession>
<protein>
    <submittedName>
        <fullName evidence="2">Uncharacterized protein</fullName>
    </submittedName>
</protein>
<reference evidence="2" key="2">
    <citation type="submission" date="2018-05" db="EMBL/GenBank/DDBJ databases">
        <title>OmerRS3 (Oryza meridionalis Reference Sequence Version 3).</title>
        <authorList>
            <person name="Zhang J."/>
            <person name="Kudrna D."/>
            <person name="Lee S."/>
            <person name="Talag J."/>
            <person name="Welchert J."/>
            <person name="Wing R.A."/>
        </authorList>
    </citation>
    <scope>NUCLEOTIDE SEQUENCE [LARGE SCALE GENOMIC DNA]</scope>
    <source>
        <strain evidence="2">cv. OR44</strain>
    </source>
</reference>
<evidence type="ECO:0000313" key="3">
    <source>
        <dbReference type="Proteomes" id="UP000008021"/>
    </source>
</evidence>
<feature type="compositionally biased region" description="Low complexity" evidence="1">
    <location>
        <begin position="25"/>
        <end position="42"/>
    </location>
</feature>
<feature type="compositionally biased region" description="Basic and acidic residues" evidence="1">
    <location>
        <begin position="103"/>
        <end position="113"/>
    </location>
</feature>
<evidence type="ECO:0000313" key="2">
    <source>
        <dbReference type="EnsemblPlants" id="OMERI01G18010.1"/>
    </source>
</evidence>
<feature type="region of interest" description="Disordered" evidence="1">
    <location>
        <begin position="13"/>
        <end position="42"/>
    </location>
</feature>
<keyword evidence="3" id="KW-1185">Reference proteome</keyword>
<organism evidence="2">
    <name type="scientific">Oryza meridionalis</name>
    <dbReference type="NCBI Taxonomy" id="40149"/>
    <lineage>
        <taxon>Eukaryota</taxon>
        <taxon>Viridiplantae</taxon>
        <taxon>Streptophyta</taxon>
        <taxon>Embryophyta</taxon>
        <taxon>Tracheophyta</taxon>
        <taxon>Spermatophyta</taxon>
        <taxon>Magnoliopsida</taxon>
        <taxon>Liliopsida</taxon>
        <taxon>Poales</taxon>
        <taxon>Poaceae</taxon>
        <taxon>BOP clade</taxon>
        <taxon>Oryzoideae</taxon>
        <taxon>Oryzeae</taxon>
        <taxon>Oryzinae</taxon>
        <taxon>Oryza</taxon>
    </lineage>
</organism>
<name>A0A0E0C3H6_9ORYZ</name>
<evidence type="ECO:0000256" key="1">
    <source>
        <dbReference type="SAM" id="MobiDB-lite"/>
    </source>
</evidence>
<proteinExistence type="predicted"/>
<dbReference type="EnsemblPlants" id="OMERI01G18010.1">
    <property type="protein sequence ID" value="OMERI01G18010.1"/>
    <property type="gene ID" value="OMERI01G18010"/>
</dbReference>
<dbReference type="AlphaFoldDB" id="A0A0E0C3H6"/>
<feature type="compositionally biased region" description="Gly residues" evidence="1">
    <location>
        <begin position="13"/>
        <end position="24"/>
    </location>
</feature>
<sequence length="164" mass="16371">MVTLAALAAGGGDNRPAWGGGGSGASEAGSGRSGVSAHGRSGCAKGAGGSASSFSLPVSTLSLLELLPFFVGSFGWVEVAAGQPGKLKRPKRRCPVPGSPLAEHGEEAGGWRDEGGLGQLSGEERWDAASWRQGSAASSEVGRRRGAGAVLVEATRCQCLCGGY</sequence>